<keyword evidence="2" id="KW-0433">Leucine-rich repeat</keyword>
<reference evidence="11" key="1">
    <citation type="submission" date="2020-06" db="EMBL/GenBank/DDBJ databases">
        <authorList>
            <person name="Li T."/>
            <person name="Hu X."/>
            <person name="Zhang T."/>
            <person name="Song X."/>
            <person name="Zhang H."/>
            <person name="Dai N."/>
            <person name="Sheng W."/>
            <person name="Hou X."/>
            <person name="Wei L."/>
        </authorList>
    </citation>
    <scope>NUCLEOTIDE SEQUENCE</scope>
    <source>
        <strain evidence="11">G01</strain>
        <tissue evidence="11">Leaf</tissue>
    </source>
</reference>
<dbReference type="GO" id="GO:0051607">
    <property type="term" value="P:defense response to virus"/>
    <property type="evidence" value="ECO:0007669"/>
    <property type="project" value="UniProtKB-ARBA"/>
</dbReference>
<evidence type="ECO:0000259" key="9">
    <source>
        <dbReference type="Pfam" id="PF23559"/>
    </source>
</evidence>
<dbReference type="PANTHER" id="PTHR36766">
    <property type="entry name" value="PLANT BROAD-SPECTRUM MILDEW RESISTANCE PROTEIN RPW8"/>
    <property type="match status" value="1"/>
</dbReference>
<dbReference type="Pfam" id="PF23598">
    <property type="entry name" value="LRR_14"/>
    <property type="match status" value="1"/>
</dbReference>
<dbReference type="PRINTS" id="PR00364">
    <property type="entry name" value="DISEASERSIST"/>
</dbReference>
<organism evidence="11">
    <name type="scientific">Sesamum angustifolium</name>
    <dbReference type="NCBI Taxonomy" id="2727405"/>
    <lineage>
        <taxon>Eukaryota</taxon>
        <taxon>Viridiplantae</taxon>
        <taxon>Streptophyta</taxon>
        <taxon>Embryophyta</taxon>
        <taxon>Tracheophyta</taxon>
        <taxon>Spermatophyta</taxon>
        <taxon>Magnoliopsida</taxon>
        <taxon>eudicotyledons</taxon>
        <taxon>Gunneridae</taxon>
        <taxon>Pentapetalae</taxon>
        <taxon>asterids</taxon>
        <taxon>lamiids</taxon>
        <taxon>Lamiales</taxon>
        <taxon>Pedaliaceae</taxon>
        <taxon>Sesamum</taxon>
    </lineage>
</organism>
<sequence length="615" mass="69012">MEEAVVGAVVGASVQILLQNLLSIPEQEINLFQGFKKGLKKLQNSFLMIQDFLDDAEMQQVTNKAVKRWLKKLEAVAYDADDVLDELNYKKIKNINEKLELINQEATGFGLQMRFAGAHAPNAGSNTADGRETDSYTADPIVLGREDDVSGIVEMLITSPAEQVLSILPIVGMGGLGKTTLARQVYNNEMIKTHFEERIWVYVFENFDAVVLFKKILESLTGESIEYGSSREVLLQKIQKNLKAKRYLLVLDDVWNEETEKWDDFKNALLGISSVRSHGIIVTTRSDKVSSIVKTLPVHKLKSLSEDNCWSIIKAKAFREGDIIPPEFEAVGKNIAKRCQGLPLAAKVVGGMFLDKSKDEWLSIQDTWLSNFGGDGNTISKILKLSFDRLSPPSLKKCFACCSIFPKHVLVARETLVELWMAEGLLRADQGNDMESVGNKYFNLLLQNSLVQVVERDEDGNMKFCNMHDLVHDLACSVLGTTSIWTNGNVLDEIYQARYITVESLGDESRAISKEEAKHVRALFLEGKAFHNMLLDFKSLHVLILMGEDLKELPSSIGKLIHLRLVDTSSTRIENLPDSIGKLHYLQIINVDKAYFKKLSNTLKYLFSLKTSSHS</sequence>
<dbReference type="Pfam" id="PF00931">
    <property type="entry name" value="NB-ARC"/>
    <property type="match status" value="1"/>
</dbReference>
<name>A0AAW2JTZ4_9LAMI</name>
<evidence type="ECO:0000256" key="1">
    <source>
        <dbReference type="ARBA" id="ARBA00008894"/>
    </source>
</evidence>
<proteinExistence type="inferred from homology"/>
<keyword evidence="5" id="KW-0611">Plant defense</keyword>
<feature type="domain" description="Disease resistance protein winged helix" evidence="9">
    <location>
        <begin position="404"/>
        <end position="475"/>
    </location>
</feature>
<evidence type="ECO:0000256" key="4">
    <source>
        <dbReference type="ARBA" id="ARBA00022741"/>
    </source>
</evidence>
<dbReference type="Gene3D" id="1.10.10.10">
    <property type="entry name" value="Winged helix-like DNA-binding domain superfamily/Winged helix DNA-binding domain"/>
    <property type="match status" value="1"/>
</dbReference>
<dbReference type="SUPFAM" id="SSF52540">
    <property type="entry name" value="P-loop containing nucleoside triphosphate hydrolases"/>
    <property type="match status" value="1"/>
</dbReference>
<comment type="caution">
    <text evidence="11">The sequence shown here is derived from an EMBL/GenBank/DDBJ whole genome shotgun (WGS) entry which is preliminary data.</text>
</comment>
<evidence type="ECO:0000256" key="6">
    <source>
        <dbReference type="ARBA" id="ARBA00022840"/>
    </source>
</evidence>
<dbReference type="CDD" id="cd14798">
    <property type="entry name" value="RX-CC_like"/>
    <property type="match status" value="1"/>
</dbReference>
<keyword evidence="3" id="KW-0677">Repeat</keyword>
<dbReference type="InterPro" id="IPR058922">
    <property type="entry name" value="WHD_DRP"/>
</dbReference>
<feature type="domain" description="Disease resistance R13L4/SHOC-2-like LRR" evidence="10">
    <location>
        <begin position="519"/>
        <end position="609"/>
    </location>
</feature>
<keyword evidence="4" id="KW-0547">Nucleotide-binding</keyword>
<protein>
    <submittedName>
        <fullName evidence="11">Disease resistance protein RGA3</fullName>
    </submittedName>
</protein>
<evidence type="ECO:0000259" key="10">
    <source>
        <dbReference type="Pfam" id="PF23598"/>
    </source>
</evidence>
<dbReference type="Gene3D" id="1.10.8.430">
    <property type="entry name" value="Helical domain of apoptotic protease-activating factors"/>
    <property type="match status" value="1"/>
</dbReference>
<dbReference type="Pfam" id="PF18052">
    <property type="entry name" value="Rx_N"/>
    <property type="match status" value="1"/>
</dbReference>
<dbReference type="PANTHER" id="PTHR36766:SF70">
    <property type="entry name" value="DISEASE RESISTANCE PROTEIN RGA4"/>
    <property type="match status" value="1"/>
</dbReference>
<dbReference type="AlphaFoldDB" id="A0AAW2JTZ4"/>
<dbReference type="InterPro" id="IPR042197">
    <property type="entry name" value="Apaf_helical"/>
</dbReference>
<dbReference type="InterPro" id="IPR036388">
    <property type="entry name" value="WH-like_DNA-bd_sf"/>
</dbReference>
<dbReference type="Gene3D" id="1.20.5.4130">
    <property type="match status" value="1"/>
</dbReference>
<dbReference type="Gene3D" id="3.80.10.10">
    <property type="entry name" value="Ribonuclease Inhibitor"/>
    <property type="match status" value="1"/>
</dbReference>
<evidence type="ECO:0000256" key="3">
    <source>
        <dbReference type="ARBA" id="ARBA00022737"/>
    </source>
</evidence>
<dbReference type="InterPro" id="IPR027417">
    <property type="entry name" value="P-loop_NTPase"/>
</dbReference>
<dbReference type="Gene3D" id="3.40.50.300">
    <property type="entry name" value="P-loop containing nucleotide triphosphate hydrolases"/>
    <property type="match status" value="1"/>
</dbReference>
<reference evidence="11" key="2">
    <citation type="journal article" date="2024" name="Plant">
        <title>Genomic evolution and insights into agronomic trait innovations of Sesamum species.</title>
        <authorList>
            <person name="Miao H."/>
            <person name="Wang L."/>
            <person name="Qu L."/>
            <person name="Liu H."/>
            <person name="Sun Y."/>
            <person name="Le M."/>
            <person name="Wang Q."/>
            <person name="Wei S."/>
            <person name="Zheng Y."/>
            <person name="Lin W."/>
            <person name="Duan Y."/>
            <person name="Cao H."/>
            <person name="Xiong S."/>
            <person name="Wang X."/>
            <person name="Wei L."/>
            <person name="Li C."/>
            <person name="Ma Q."/>
            <person name="Ju M."/>
            <person name="Zhao R."/>
            <person name="Li G."/>
            <person name="Mu C."/>
            <person name="Tian Q."/>
            <person name="Mei H."/>
            <person name="Zhang T."/>
            <person name="Gao T."/>
            <person name="Zhang H."/>
        </authorList>
    </citation>
    <scope>NUCLEOTIDE SEQUENCE</scope>
    <source>
        <strain evidence="11">G01</strain>
    </source>
</reference>
<dbReference type="GO" id="GO:0043531">
    <property type="term" value="F:ADP binding"/>
    <property type="evidence" value="ECO:0007669"/>
    <property type="project" value="InterPro"/>
</dbReference>
<evidence type="ECO:0000259" key="8">
    <source>
        <dbReference type="Pfam" id="PF18052"/>
    </source>
</evidence>
<evidence type="ECO:0000313" key="11">
    <source>
        <dbReference type="EMBL" id="KAL0298115.1"/>
    </source>
</evidence>
<feature type="domain" description="NB-ARC" evidence="7">
    <location>
        <begin position="146"/>
        <end position="320"/>
    </location>
</feature>
<dbReference type="Pfam" id="PF23559">
    <property type="entry name" value="WHD_DRP"/>
    <property type="match status" value="1"/>
</dbReference>
<evidence type="ECO:0000256" key="2">
    <source>
        <dbReference type="ARBA" id="ARBA00022614"/>
    </source>
</evidence>
<dbReference type="InterPro" id="IPR038005">
    <property type="entry name" value="RX-like_CC"/>
</dbReference>
<keyword evidence="6" id="KW-0067">ATP-binding</keyword>
<accession>A0AAW2JTZ4</accession>
<dbReference type="InterPro" id="IPR055414">
    <property type="entry name" value="LRR_R13L4/SHOC2-like"/>
</dbReference>
<evidence type="ECO:0000259" key="7">
    <source>
        <dbReference type="Pfam" id="PF00931"/>
    </source>
</evidence>
<dbReference type="InterPro" id="IPR032675">
    <property type="entry name" value="LRR_dom_sf"/>
</dbReference>
<dbReference type="FunFam" id="3.40.50.300:FF:001091">
    <property type="entry name" value="Probable disease resistance protein At1g61300"/>
    <property type="match status" value="1"/>
</dbReference>
<dbReference type="InterPro" id="IPR002182">
    <property type="entry name" value="NB-ARC"/>
</dbReference>
<dbReference type="FunFam" id="1.10.10.10:FF:000322">
    <property type="entry name" value="Probable disease resistance protein At1g63360"/>
    <property type="match status" value="1"/>
</dbReference>
<dbReference type="InterPro" id="IPR041118">
    <property type="entry name" value="Rx_N"/>
</dbReference>
<evidence type="ECO:0000256" key="5">
    <source>
        <dbReference type="ARBA" id="ARBA00022821"/>
    </source>
</evidence>
<comment type="similarity">
    <text evidence="1">Belongs to the disease resistance NB-LRR family.</text>
</comment>
<dbReference type="GO" id="GO:0005524">
    <property type="term" value="F:ATP binding"/>
    <property type="evidence" value="ECO:0007669"/>
    <property type="project" value="UniProtKB-KW"/>
</dbReference>
<dbReference type="SUPFAM" id="SSF52058">
    <property type="entry name" value="L domain-like"/>
    <property type="match status" value="1"/>
</dbReference>
<feature type="domain" description="Disease resistance N-terminal" evidence="8">
    <location>
        <begin position="14"/>
        <end position="93"/>
    </location>
</feature>
<dbReference type="EMBL" id="JACGWK010000488">
    <property type="protein sequence ID" value="KAL0298115.1"/>
    <property type="molecule type" value="Genomic_DNA"/>
</dbReference>
<gene>
    <name evidence="11" type="ORF">Sangu_3160300</name>
</gene>